<dbReference type="InterPro" id="IPR051991">
    <property type="entry name" value="Mitoribosomal_protein_bL32"/>
</dbReference>
<accession>A0AAV2HR79</accession>
<keyword evidence="6" id="KW-0687">Ribonucleoprotein</keyword>
<dbReference type="GO" id="GO:0003735">
    <property type="term" value="F:structural constituent of ribosome"/>
    <property type="evidence" value="ECO:0007669"/>
    <property type="project" value="InterPro"/>
</dbReference>
<protein>
    <recommendedName>
        <fullName evidence="7">Large ribosomal subunit protein bL32m</fullName>
    </recommendedName>
    <alternativeName>
        <fullName evidence="8">39S ribosomal protein L32, mitochondrial</fullName>
    </alternativeName>
</protein>
<comment type="function">
    <text evidence="9">Component of the mitochondrial large ribosomal subunit (mt-LSU). The mitochondrial ribosome (mitoribosome) is a large ribonucleoprotein complex responsible for the synthesis of proteins inside mitochondria.</text>
</comment>
<dbReference type="EMBL" id="CAXITT010000234">
    <property type="protein sequence ID" value="CAL1536612.1"/>
    <property type="molecule type" value="Genomic_DNA"/>
</dbReference>
<evidence type="ECO:0000256" key="8">
    <source>
        <dbReference type="ARBA" id="ARBA00042577"/>
    </source>
</evidence>
<keyword evidence="3" id="KW-0809">Transit peptide</keyword>
<evidence type="ECO:0000313" key="11">
    <source>
        <dbReference type="Proteomes" id="UP001497497"/>
    </source>
</evidence>
<name>A0AAV2HR79_LYMST</name>
<dbReference type="InterPro" id="IPR002677">
    <property type="entry name" value="Ribosomal_bL32"/>
</dbReference>
<organism evidence="10 11">
    <name type="scientific">Lymnaea stagnalis</name>
    <name type="common">Great pond snail</name>
    <name type="synonym">Helix stagnalis</name>
    <dbReference type="NCBI Taxonomy" id="6523"/>
    <lineage>
        <taxon>Eukaryota</taxon>
        <taxon>Metazoa</taxon>
        <taxon>Spiralia</taxon>
        <taxon>Lophotrochozoa</taxon>
        <taxon>Mollusca</taxon>
        <taxon>Gastropoda</taxon>
        <taxon>Heterobranchia</taxon>
        <taxon>Euthyneura</taxon>
        <taxon>Panpulmonata</taxon>
        <taxon>Hygrophila</taxon>
        <taxon>Lymnaeoidea</taxon>
        <taxon>Lymnaeidae</taxon>
        <taxon>Lymnaea</taxon>
    </lineage>
</organism>
<evidence type="ECO:0000313" key="10">
    <source>
        <dbReference type="EMBL" id="CAL1536612.1"/>
    </source>
</evidence>
<comment type="similarity">
    <text evidence="2">Belongs to the bacterial ribosomal protein bL32 family.</text>
</comment>
<sequence>MATSLKTFVTSFVGKLNLSLNNLRAVIYLINGNHPPPAFAVTGCYTDLTASQKDNLDQNSAKSLLDSIFDGILLAVPKHRRSLEKRLFRKHRFTNFMEYATPKTTIVPCLECGNFREKGHLCKHCYEKVQLETKEMQAKMGDDLQFNVPRQEVEIVYAGESGSDGKFVVNMEKQRPSWFPKNLLNKTGS</sequence>
<dbReference type="Proteomes" id="UP001497497">
    <property type="component" value="Unassembled WGS sequence"/>
</dbReference>
<evidence type="ECO:0000256" key="3">
    <source>
        <dbReference type="ARBA" id="ARBA00022946"/>
    </source>
</evidence>
<dbReference type="PANTHER" id="PTHR21026:SF2">
    <property type="entry name" value="LARGE RIBOSOMAL SUBUNIT PROTEIN BL32M"/>
    <property type="match status" value="1"/>
</dbReference>
<evidence type="ECO:0000256" key="7">
    <source>
        <dbReference type="ARBA" id="ARBA00039935"/>
    </source>
</evidence>
<evidence type="ECO:0000256" key="4">
    <source>
        <dbReference type="ARBA" id="ARBA00022980"/>
    </source>
</evidence>
<evidence type="ECO:0000256" key="2">
    <source>
        <dbReference type="ARBA" id="ARBA00008560"/>
    </source>
</evidence>
<evidence type="ECO:0000256" key="9">
    <source>
        <dbReference type="ARBA" id="ARBA00045766"/>
    </source>
</evidence>
<keyword evidence="5" id="KW-0496">Mitochondrion</keyword>
<keyword evidence="11" id="KW-1185">Reference proteome</keyword>
<evidence type="ECO:0000256" key="5">
    <source>
        <dbReference type="ARBA" id="ARBA00023128"/>
    </source>
</evidence>
<dbReference type="Pfam" id="PF01783">
    <property type="entry name" value="Ribosomal_L32p"/>
    <property type="match status" value="1"/>
</dbReference>
<dbReference type="InterPro" id="IPR011332">
    <property type="entry name" value="Ribosomal_zn-bd"/>
</dbReference>
<dbReference type="SUPFAM" id="SSF57829">
    <property type="entry name" value="Zn-binding ribosomal proteins"/>
    <property type="match status" value="1"/>
</dbReference>
<dbReference type="PANTHER" id="PTHR21026">
    <property type="entry name" value="39S RIBOSOMAL PROTEIN L32, MITOCHONDRIAL"/>
    <property type="match status" value="1"/>
</dbReference>
<evidence type="ECO:0000256" key="6">
    <source>
        <dbReference type="ARBA" id="ARBA00023274"/>
    </source>
</evidence>
<keyword evidence="4" id="KW-0689">Ribosomal protein</keyword>
<dbReference type="GO" id="GO:0005762">
    <property type="term" value="C:mitochondrial large ribosomal subunit"/>
    <property type="evidence" value="ECO:0007669"/>
    <property type="project" value="TreeGrafter"/>
</dbReference>
<evidence type="ECO:0000256" key="1">
    <source>
        <dbReference type="ARBA" id="ARBA00004173"/>
    </source>
</evidence>
<comment type="caution">
    <text evidence="10">The sequence shown here is derived from an EMBL/GenBank/DDBJ whole genome shotgun (WGS) entry which is preliminary data.</text>
</comment>
<gene>
    <name evidence="10" type="ORF">GSLYS_00010525001</name>
</gene>
<comment type="subcellular location">
    <subcellularLocation>
        <location evidence="1">Mitochondrion</location>
    </subcellularLocation>
</comment>
<proteinExistence type="inferred from homology"/>
<dbReference type="GO" id="GO:0006412">
    <property type="term" value="P:translation"/>
    <property type="evidence" value="ECO:0007669"/>
    <property type="project" value="InterPro"/>
</dbReference>
<reference evidence="10 11" key="1">
    <citation type="submission" date="2024-04" db="EMBL/GenBank/DDBJ databases">
        <authorList>
            <consortium name="Genoscope - CEA"/>
            <person name="William W."/>
        </authorList>
    </citation>
    <scope>NUCLEOTIDE SEQUENCE [LARGE SCALE GENOMIC DNA]</scope>
</reference>
<dbReference type="AlphaFoldDB" id="A0AAV2HR79"/>